<dbReference type="AlphaFoldDB" id="A0A413R7N7"/>
<organism evidence="4 9">
    <name type="scientific">Eubacterium ventriosum</name>
    <dbReference type="NCBI Taxonomy" id="39496"/>
    <lineage>
        <taxon>Bacteria</taxon>
        <taxon>Bacillati</taxon>
        <taxon>Bacillota</taxon>
        <taxon>Clostridia</taxon>
        <taxon>Eubacteriales</taxon>
        <taxon>Eubacteriaceae</taxon>
        <taxon>Eubacterium</taxon>
    </lineage>
</organism>
<accession>A0A413R7N7</accession>
<keyword evidence="1" id="KW-0479">Metal-binding</keyword>
<dbReference type="GO" id="GO:0005975">
    <property type="term" value="P:carbohydrate metabolic process"/>
    <property type="evidence" value="ECO:0007669"/>
    <property type="project" value="InterPro"/>
</dbReference>
<dbReference type="EMBL" id="QSFV01000012">
    <property type="protein sequence ID" value="RHA80913.1"/>
    <property type="molecule type" value="Genomic_DNA"/>
</dbReference>
<keyword evidence="2" id="KW-0378">Hydrolase</keyword>
<dbReference type="SUPFAM" id="SSF88713">
    <property type="entry name" value="Glycoside hydrolase/deacetylase"/>
    <property type="match status" value="1"/>
</dbReference>
<dbReference type="GO" id="GO:0016810">
    <property type="term" value="F:hydrolase activity, acting on carbon-nitrogen (but not peptide) bonds"/>
    <property type="evidence" value="ECO:0007669"/>
    <property type="project" value="InterPro"/>
</dbReference>
<evidence type="ECO:0000313" key="4">
    <source>
        <dbReference type="EMBL" id="RHA18084.1"/>
    </source>
</evidence>
<evidence type="ECO:0000256" key="1">
    <source>
        <dbReference type="ARBA" id="ARBA00022723"/>
    </source>
</evidence>
<dbReference type="GO" id="GO:0016020">
    <property type="term" value="C:membrane"/>
    <property type="evidence" value="ECO:0007669"/>
    <property type="project" value="TreeGrafter"/>
</dbReference>
<dbReference type="Proteomes" id="UP000284779">
    <property type="component" value="Unassembled WGS sequence"/>
</dbReference>
<dbReference type="InterPro" id="IPR002509">
    <property type="entry name" value="NODB_dom"/>
</dbReference>
<sequence length="218" mass="24488">MLIIGMAFIYGNYRNSEVVLTNLNITNVNDAIPKVALTFDDGPSSVYTKILLDGLKERKVKATFFLVGENVENNKKLTKRISKEGHLIGNHTYSHADLARTNYNKASVEINKTNEIITSITGTSPKYIRPPYGDVNKKLLENTGMKVVLWNVDPEDWKDQNADIVVNRIISHVRPGDIILLHDIFKSSVEAALKTVDILQDKGYQFVTVDKLNNSTIK</sequence>
<dbReference type="Pfam" id="PF01522">
    <property type="entry name" value="Polysacc_deac_1"/>
    <property type="match status" value="1"/>
</dbReference>
<dbReference type="EMBL" id="QSFD01000007">
    <property type="protein sequence ID" value="RHA18084.1"/>
    <property type="molecule type" value="Genomic_DNA"/>
</dbReference>
<dbReference type="PANTHER" id="PTHR10587">
    <property type="entry name" value="GLYCOSYL TRANSFERASE-RELATED"/>
    <property type="match status" value="1"/>
</dbReference>
<evidence type="ECO:0000313" key="10">
    <source>
        <dbReference type="Proteomes" id="UP000285740"/>
    </source>
</evidence>
<feature type="domain" description="NodB homology" evidence="3">
    <location>
        <begin position="33"/>
        <end position="207"/>
    </location>
</feature>
<evidence type="ECO:0000313" key="9">
    <source>
        <dbReference type="Proteomes" id="UP000284779"/>
    </source>
</evidence>
<dbReference type="Proteomes" id="UP000283314">
    <property type="component" value="Unassembled WGS sequence"/>
</dbReference>
<proteinExistence type="predicted"/>
<dbReference type="PANTHER" id="PTHR10587:SF133">
    <property type="entry name" value="CHITIN DEACETYLASE 1-RELATED"/>
    <property type="match status" value="1"/>
</dbReference>
<reference evidence="8 9" key="1">
    <citation type="submission" date="2018-08" db="EMBL/GenBank/DDBJ databases">
        <title>A genome reference for cultivated species of the human gut microbiota.</title>
        <authorList>
            <person name="Zou Y."/>
            <person name="Xue W."/>
            <person name="Luo G."/>
        </authorList>
    </citation>
    <scope>NUCLEOTIDE SEQUENCE [LARGE SCALE GENOMIC DNA]</scope>
    <source>
        <strain evidence="7 8">AF37-4</strain>
        <strain evidence="6 11">AM23-22</strain>
        <strain evidence="5 10">AM42-30</strain>
        <strain evidence="4 9">AM44-11BH</strain>
    </source>
</reference>
<evidence type="ECO:0000313" key="5">
    <source>
        <dbReference type="EMBL" id="RHA80913.1"/>
    </source>
</evidence>
<dbReference type="EMBL" id="QROT01000008">
    <property type="protein sequence ID" value="RHL43660.1"/>
    <property type="molecule type" value="Genomic_DNA"/>
</dbReference>
<dbReference type="Proteomes" id="UP000285740">
    <property type="component" value="Unassembled WGS sequence"/>
</dbReference>
<comment type="caution">
    <text evidence="4">The sequence shown here is derived from an EMBL/GenBank/DDBJ whole genome shotgun (WGS) entry which is preliminary data.</text>
</comment>
<dbReference type="GO" id="GO:0046872">
    <property type="term" value="F:metal ion binding"/>
    <property type="evidence" value="ECO:0007669"/>
    <property type="project" value="UniProtKB-KW"/>
</dbReference>
<dbReference type="Proteomes" id="UP000286186">
    <property type="component" value="Unassembled WGS sequence"/>
</dbReference>
<evidence type="ECO:0000256" key="2">
    <source>
        <dbReference type="ARBA" id="ARBA00022801"/>
    </source>
</evidence>
<dbReference type="PROSITE" id="PS51677">
    <property type="entry name" value="NODB"/>
    <property type="match status" value="1"/>
</dbReference>
<dbReference type="CDD" id="cd10954">
    <property type="entry name" value="CE4_CtAXE_like"/>
    <property type="match status" value="1"/>
</dbReference>
<dbReference type="InterPro" id="IPR011330">
    <property type="entry name" value="Glyco_hydro/deAcase_b/a-brl"/>
</dbReference>
<dbReference type="EMBL" id="QRHR01000008">
    <property type="protein sequence ID" value="RHF88195.1"/>
    <property type="molecule type" value="Genomic_DNA"/>
</dbReference>
<gene>
    <name evidence="7" type="ORF">DW018_10725</name>
    <name evidence="6" type="ORF">DW652_09100</name>
    <name evidence="5" type="ORF">DW918_05235</name>
    <name evidence="4" type="ORF">DW944_08300</name>
</gene>
<evidence type="ECO:0000259" key="3">
    <source>
        <dbReference type="PROSITE" id="PS51677"/>
    </source>
</evidence>
<dbReference type="Gene3D" id="3.20.20.370">
    <property type="entry name" value="Glycoside hydrolase/deacetylase"/>
    <property type="match status" value="1"/>
</dbReference>
<evidence type="ECO:0000313" key="6">
    <source>
        <dbReference type="EMBL" id="RHF88195.1"/>
    </source>
</evidence>
<name>A0A413R7N7_9FIRM</name>
<protein>
    <submittedName>
        <fullName evidence="4">Peptidoglycan N-acetylglucosamine deacetylase</fullName>
    </submittedName>
</protein>
<evidence type="ECO:0000313" key="8">
    <source>
        <dbReference type="Proteomes" id="UP000283314"/>
    </source>
</evidence>
<dbReference type="InterPro" id="IPR050248">
    <property type="entry name" value="Polysacc_deacetylase_ArnD"/>
</dbReference>
<keyword evidence="9" id="KW-1185">Reference proteome</keyword>
<evidence type="ECO:0000313" key="11">
    <source>
        <dbReference type="Proteomes" id="UP000286186"/>
    </source>
</evidence>
<evidence type="ECO:0000313" key="7">
    <source>
        <dbReference type="EMBL" id="RHL43660.1"/>
    </source>
</evidence>